<evidence type="ECO:0000313" key="10">
    <source>
        <dbReference type="Proteomes" id="UP001140949"/>
    </source>
</evidence>
<evidence type="ECO:0000256" key="4">
    <source>
        <dbReference type="ARBA" id="ARBA00022927"/>
    </source>
</evidence>
<proteinExistence type="inferred from homology"/>
<evidence type="ECO:0000313" key="9">
    <source>
        <dbReference type="EMBL" id="KAJ6798335.1"/>
    </source>
</evidence>
<dbReference type="Gene3D" id="1.20.58.160">
    <property type="match status" value="1"/>
</dbReference>
<dbReference type="SUPFAM" id="SSF89009">
    <property type="entry name" value="GAT-like domain"/>
    <property type="match status" value="1"/>
</dbReference>
<dbReference type="GO" id="GO:0016020">
    <property type="term" value="C:membrane"/>
    <property type="evidence" value="ECO:0007669"/>
    <property type="project" value="UniProtKB-SubCell"/>
</dbReference>
<evidence type="ECO:0000256" key="1">
    <source>
        <dbReference type="ARBA" id="ARBA00004170"/>
    </source>
</evidence>
<dbReference type="EMBL" id="JANAVB010040220">
    <property type="protein sequence ID" value="KAJ6798335.1"/>
    <property type="molecule type" value="Genomic_DNA"/>
</dbReference>
<comment type="similarity">
    <text evidence="2">Belongs to the TOM1 family.</text>
</comment>
<evidence type="ECO:0000256" key="2">
    <source>
        <dbReference type="ARBA" id="ARBA00007708"/>
    </source>
</evidence>
<feature type="region of interest" description="Disordered" evidence="6">
    <location>
        <begin position="144"/>
        <end position="166"/>
    </location>
</feature>
<dbReference type="Proteomes" id="UP001140949">
    <property type="component" value="Unassembled WGS sequence"/>
</dbReference>
<protein>
    <submittedName>
        <fullName evidence="9">TOM1-like protein 2</fullName>
    </submittedName>
</protein>
<dbReference type="InterPro" id="IPR004152">
    <property type="entry name" value="GAT_dom"/>
</dbReference>
<name>A0AAX6E303_IRIPA</name>
<dbReference type="PROSITE" id="PS50179">
    <property type="entry name" value="VHS"/>
    <property type="match status" value="1"/>
</dbReference>
<dbReference type="Pfam" id="PF00790">
    <property type="entry name" value="VHS"/>
    <property type="match status" value="1"/>
</dbReference>
<dbReference type="InterPro" id="IPR008942">
    <property type="entry name" value="ENTH_VHS"/>
</dbReference>
<reference evidence="9" key="2">
    <citation type="submission" date="2023-04" db="EMBL/GenBank/DDBJ databases">
        <authorList>
            <person name="Bruccoleri R.E."/>
            <person name="Oakeley E.J."/>
            <person name="Faust A.-M."/>
            <person name="Dessus-Babus S."/>
            <person name="Altorfer M."/>
            <person name="Burckhardt D."/>
            <person name="Oertli M."/>
            <person name="Naumann U."/>
            <person name="Petersen F."/>
            <person name="Wong J."/>
        </authorList>
    </citation>
    <scope>NUCLEOTIDE SEQUENCE</scope>
    <source>
        <strain evidence="9">GSM-AAB239-AS_SAM_17_03QT</strain>
        <tissue evidence="9">Leaf</tissue>
    </source>
</reference>
<feature type="domain" description="VHS" evidence="7">
    <location>
        <begin position="9"/>
        <end position="138"/>
    </location>
</feature>
<evidence type="ECO:0000259" key="8">
    <source>
        <dbReference type="PROSITE" id="PS50909"/>
    </source>
</evidence>
<gene>
    <name evidence="9" type="ORF">M6B38_211440</name>
</gene>
<comment type="subcellular location">
    <subcellularLocation>
        <location evidence="1">Membrane</location>
        <topology evidence="1">Peripheral membrane protein</topology>
    </subcellularLocation>
</comment>
<dbReference type="PANTHER" id="PTHR45898:SF3">
    <property type="entry name" value="TOM1-LIKE PROTEIN 5"/>
    <property type="match status" value="1"/>
</dbReference>
<dbReference type="GO" id="GO:0035091">
    <property type="term" value="F:phosphatidylinositol binding"/>
    <property type="evidence" value="ECO:0007669"/>
    <property type="project" value="InterPro"/>
</dbReference>
<dbReference type="PANTHER" id="PTHR45898">
    <property type="entry name" value="TOM1-LIKE PROTEIN"/>
    <property type="match status" value="1"/>
</dbReference>
<comment type="caution">
    <text evidence="9">The sequence shown here is derived from an EMBL/GenBank/DDBJ whole genome shotgun (WGS) entry which is preliminary data.</text>
</comment>
<dbReference type="SUPFAM" id="SSF48464">
    <property type="entry name" value="ENTH/VHS domain"/>
    <property type="match status" value="1"/>
</dbReference>
<feature type="domain" description="GAT" evidence="8">
    <location>
        <begin position="176"/>
        <end position="264"/>
    </location>
</feature>
<evidence type="ECO:0000256" key="3">
    <source>
        <dbReference type="ARBA" id="ARBA00022448"/>
    </source>
</evidence>
<dbReference type="Pfam" id="PF03127">
    <property type="entry name" value="GAT"/>
    <property type="match status" value="1"/>
</dbReference>
<keyword evidence="4" id="KW-0653">Protein transport</keyword>
<accession>A0AAX6E303</accession>
<dbReference type="SMART" id="SM00288">
    <property type="entry name" value="VHS"/>
    <property type="match status" value="1"/>
</dbReference>
<keyword evidence="10" id="KW-1185">Reference proteome</keyword>
<keyword evidence="3" id="KW-0813">Transport</keyword>
<dbReference type="Gene3D" id="1.25.40.90">
    <property type="match status" value="1"/>
</dbReference>
<dbReference type="InterPro" id="IPR044836">
    <property type="entry name" value="TOL_plant"/>
</dbReference>
<dbReference type="CDD" id="cd14231">
    <property type="entry name" value="GAT_GGA-like_plant"/>
    <property type="match status" value="1"/>
</dbReference>
<dbReference type="PROSITE" id="PS50909">
    <property type="entry name" value="GAT"/>
    <property type="match status" value="1"/>
</dbReference>
<dbReference type="GO" id="GO:0043130">
    <property type="term" value="F:ubiquitin binding"/>
    <property type="evidence" value="ECO:0007669"/>
    <property type="project" value="InterPro"/>
</dbReference>
<dbReference type="AlphaFoldDB" id="A0AAX6E303"/>
<dbReference type="InterPro" id="IPR038425">
    <property type="entry name" value="GAT_sf"/>
</dbReference>
<dbReference type="GO" id="GO:0005737">
    <property type="term" value="C:cytoplasm"/>
    <property type="evidence" value="ECO:0007669"/>
    <property type="project" value="UniProtKB-ARBA"/>
</dbReference>
<evidence type="ECO:0000256" key="5">
    <source>
        <dbReference type="ARBA" id="ARBA00023136"/>
    </source>
</evidence>
<dbReference type="CDD" id="cd03561">
    <property type="entry name" value="VHS"/>
    <property type="match status" value="1"/>
</dbReference>
<dbReference type="InterPro" id="IPR002014">
    <property type="entry name" value="VHS_dom"/>
</dbReference>
<organism evidence="9 10">
    <name type="scientific">Iris pallida</name>
    <name type="common">Sweet iris</name>
    <dbReference type="NCBI Taxonomy" id="29817"/>
    <lineage>
        <taxon>Eukaryota</taxon>
        <taxon>Viridiplantae</taxon>
        <taxon>Streptophyta</taxon>
        <taxon>Embryophyta</taxon>
        <taxon>Tracheophyta</taxon>
        <taxon>Spermatophyta</taxon>
        <taxon>Magnoliopsida</taxon>
        <taxon>Liliopsida</taxon>
        <taxon>Asparagales</taxon>
        <taxon>Iridaceae</taxon>
        <taxon>Iridoideae</taxon>
        <taxon>Irideae</taxon>
        <taxon>Iris</taxon>
    </lineage>
</organism>
<keyword evidence="5" id="KW-0472">Membrane</keyword>
<evidence type="ECO:0000256" key="6">
    <source>
        <dbReference type="SAM" id="MobiDB-lite"/>
    </source>
</evidence>
<evidence type="ECO:0000259" key="7">
    <source>
        <dbReference type="PROSITE" id="PS50179"/>
    </source>
</evidence>
<reference evidence="9" key="1">
    <citation type="journal article" date="2023" name="GigaByte">
        <title>Genome assembly of the bearded iris, Iris pallida Lam.</title>
        <authorList>
            <person name="Bruccoleri R.E."/>
            <person name="Oakeley E.J."/>
            <person name="Faust A.M.E."/>
            <person name="Altorfer M."/>
            <person name="Dessus-Babus S."/>
            <person name="Burckhardt D."/>
            <person name="Oertli M."/>
            <person name="Naumann U."/>
            <person name="Petersen F."/>
            <person name="Wong J."/>
        </authorList>
    </citation>
    <scope>NUCLEOTIDE SEQUENCE</scope>
    <source>
        <strain evidence="9">GSM-AAB239-AS_SAM_17_03QT</strain>
    </source>
</reference>
<dbReference type="GO" id="GO:0043328">
    <property type="term" value="P:protein transport to vacuole involved in ubiquitin-dependent protein catabolic process via the multivesicular body sorting pathway"/>
    <property type="evidence" value="ECO:0007669"/>
    <property type="project" value="InterPro"/>
</dbReference>
<sequence>MAAEMVNMVTSEKLKEMDWAKSIEICELVTRDQGKTKDVIKAIKKRIGNKNANTQLFAVMLLEMLMNNCGEHIHKQVIDNGLLLKLVKIVKKKTDLPVRERIFLLLDATQTALGGASGKFPQYYAAYYDLVSSGVQFPQRPRVSIAEPPTTKPHTKSTPAQEPLLQNAGGVKQPSVQIVPDSGIIDKATSVLVVLKEVLSALDPKCPEGATDEFILDLVEQCSFQKQRVMHLVMTSRDEKVVTRAIELNEQLQKVLVQHDALLSVCAISTATFVNDEAEEEEDEECLYRRQNTQRKSLC</sequence>